<dbReference type="Gene3D" id="3.40.50.150">
    <property type="entry name" value="Vaccinia Virus protein VP39"/>
    <property type="match status" value="1"/>
</dbReference>
<dbReference type="EMBL" id="JAGGLT010000001">
    <property type="protein sequence ID" value="MBP2070608.1"/>
    <property type="molecule type" value="Genomic_DNA"/>
</dbReference>
<dbReference type="InterPro" id="IPR029063">
    <property type="entry name" value="SAM-dependent_MTases_sf"/>
</dbReference>
<dbReference type="Proteomes" id="UP001166402">
    <property type="component" value="Unassembled WGS sequence"/>
</dbReference>
<reference evidence="1" key="1">
    <citation type="submission" date="2021-03" db="EMBL/GenBank/DDBJ databases">
        <title>Genomic Encyclopedia of Type Strains, Phase IV (KMG-IV): sequencing the most valuable type-strain genomes for metagenomic binning, comparative biology and taxonomic classification.</title>
        <authorList>
            <person name="Goeker M."/>
        </authorList>
    </citation>
    <scope>NUCLEOTIDE SEQUENCE</scope>
    <source>
        <strain evidence="1">DSM 101588</strain>
    </source>
</reference>
<evidence type="ECO:0000313" key="2">
    <source>
        <dbReference type="Proteomes" id="UP001166402"/>
    </source>
</evidence>
<name>A0ABS4NAC5_9THEO</name>
<comment type="caution">
    <text evidence="1">The sequence shown here is derived from an EMBL/GenBank/DDBJ whole genome shotgun (WGS) entry which is preliminary data.</text>
</comment>
<sequence length="37" mass="3965">MYCSTGTIGIIMAPLAKKVIDIELVEEAVDAARENAQ</sequence>
<proteinExistence type="predicted"/>
<gene>
    <name evidence="1" type="ORF">J2Z80_000106</name>
</gene>
<keyword evidence="2" id="KW-1185">Reference proteome</keyword>
<protein>
    <submittedName>
        <fullName evidence="1">tRNA/tmRNA/rRNA uracil-C5-methylase (TrmA/RlmC/RlmD family)</fullName>
    </submittedName>
</protein>
<accession>A0ABS4NAC5</accession>
<organism evidence="1 2">
    <name type="scientific">Thermoanaerobacterium butyriciformans</name>
    <dbReference type="NCBI Taxonomy" id="1702242"/>
    <lineage>
        <taxon>Bacteria</taxon>
        <taxon>Bacillati</taxon>
        <taxon>Bacillota</taxon>
        <taxon>Clostridia</taxon>
        <taxon>Thermoanaerobacterales</taxon>
        <taxon>Thermoanaerobacteraceae</taxon>
        <taxon>Thermoanaerobacterium</taxon>
    </lineage>
</organism>
<dbReference type="SUPFAM" id="SSF53335">
    <property type="entry name" value="S-adenosyl-L-methionine-dependent methyltransferases"/>
    <property type="match status" value="1"/>
</dbReference>
<evidence type="ECO:0000313" key="1">
    <source>
        <dbReference type="EMBL" id="MBP2070608.1"/>
    </source>
</evidence>